<keyword evidence="15" id="KW-1185">Reference proteome</keyword>
<dbReference type="InterPro" id="IPR045278">
    <property type="entry name" value="CRS1/CFM2/CFM3"/>
</dbReference>
<evidence type="ECO:0000256" key="3">
    <source>
        <dbReference type="ARBA" id="ARBA00022640"/>
    </source>
</evidence>
<dbReference type="SMART" id="SM01103">
    <property type="entry name" value="CRS1_YhbY"/>
    <property type="match status" value="3"/>
</dbReference>
<dbReference type="Proteomes" id="UP001159364">
    <property type="component" value="Linkage Group LG10"/>
</dbReference>
<feature type="domain" description="CRM" evidence="13">
    <location>
        <begin position="418"/>
        <end position="515"/>
    </location>
</feature>
<reference evidence="14 15" key="1">
    <citation type="submission" date="2021-09" db="EMBL/GenBank/DDBJ databases">
        <title>Genomic insights and catalytic innovation underlie evolution of tropane alkaloids biosynthesis.</title>
        <authorList>
            <person name="Wang Y.-J."/>
            <person name="Tian T."/>
            <person name="Huang J.-P."/>
            <person name="Huang S.-X."/>
        </authorList>
    </citation>
    <scope>NUCLEOTIDE SEQUENCE [LARGE SCALE GENOMIC DNA]</scope>
    <source>
        <strain evidence="14">KIB-2018</strain>
        <tissue evidence="14">Leaf</tissue>
    </source>
</reference>
<feature type="coiled-coil region" evidence="11">
    <location>
        <begin position="749"/>
        <end position="776"/>
    </location>
</feature>
<sequence length="859" mass="97881">MKLSHSHKIRTMTLTTTKLTEFQLRTSLPLTSHSLFSNSCAPKTSSLALRLHFCSSASLRTSKHSKPRSPNTSPNAPWHSRWPSRKPPLEDPPRKIAQPYAKEEKTRFLTKDKGQNAIERIVLRLRNLGLGVEEGEGVEEGDDGIAAGDFAPVTGEERLADLLKREWIRPDTFFSMKDKENENDDEVVLPWERDEGVEGEGEIGKERKRRVKAPTLAELTLEDEELRRLRRNGMFLRERISIPKAGLTKEVMQKIHDKWRKEELVRLKFHEVLAHDMRTAHELVERRTGGLVIWRAGSVMVVFRGINYQGPPSKSQLADREGNALFVPNVSSADVATVTSQELATSIPGKSKPAALRAECTENMTEEEAEYNQLLDGLGPRFEEWWGTGVLPVDADMLPGKVPGYKTPFRLLPTGMRSRLTNGEMTNLRKLAKSLPCHFALGRNRNHQGLAAAILRLWEKSLVAKIAVKRGIQNTNNKLMADELKNLTGGVLLLRNKYFIVIYRGKDFLPTSVAAALAERQELTKQIQDVEENVRSKEVEAVPSGEDEGMALAGTLAEFYEAQARWGRNVTPEEHEKMIEDASRAKTSRLMKRVEHKLAIAQAKKLRAERLLAKIEVSMVPSGPDYDQETITDEERAMFRRVGLRMKAYLPLGIRGVFDGVIENMHLHWKYRELVKLISKQKTLAFVEDTARLLEYESGGILVAIERVPKGFALIFYRGKNYRRPIKLRPRNLLTKAKALKRSVAMQRHEALSQHISDLEKTIEQMKKEIYFAREDNADNVWSLEEHGQLNPTSEILRSEAEASYVESEEEEDEEDDDDDDDDYEDDDYKNEYFIDGEANEDSEFSSFVDRDHFMTHDS</sequence>
<dbReference type="Pfam" id="PF01985">
    <property type="entry name" value="CRS1_YhbY"/>
    <property type="match status" value="3"/>
</dbReference>
<keyword evidence="9" id="KW-0687">Ribonucleoprotein</keyword>
<dbReference type="EMBL" id="JAIWQS010000010">
    <property type="protein sequence ID" value="KAJ8753727.1"/>
    <property type="molecule type" value="Genomic_DNA"/>
</dbReference>
<keyword evidence="11" id="KW-0175">Coiled coil</keyword>
<keyword evidence="3" id="KW-0934">Plastid</keyword>
<keyword evidence="8" id="KW-0508">mRNA splicing</keyword>
<dbReference type="InterPro" id="IPR001890">
    <property type="entry name" value="RNA-binding_CRM"/>
</dbReference>
<evidence type="ECO:0000313" key="14">
    <source>
        <dbReference type="EMBL" id="KAJ8753727.1"/>
    </source>
</evidence>
<dbReference type="GO" id="GO:0009507">
    <property type="term" value="C:chloroplast"/>
    <property type="evidence" value="ECO:0007669"/>
    <property type="project" value="UniProtKB-SubCell"/>
</dbReference>
<evidence type="ECO:0000256" key="9">
    <source>
        <dbReference type="ARBA" id="ARBA00023274"/>
    </source>
</evidence>
<dbReference type="InterPro" id="IPR035920">
    <property type="entry name" value="YhbY-like_sf"/>
</dbReference>
<dbReference type="PROSITE" id="PS51295">
    <property type="entry name" value="CRM"/>
    <property type="match status" value="3"/>
</dbReference>
<evidence type="ECO:0000256" key="7">
    <source>
        <dbReference type="ARBA" id="ARBA00022946"/>
    </source>
</evidence>
<feature type="domain" description="CRM" evidence="13">
    <location>
        <begin position="219"/>
        <end position="315"/>
    </location>
</feature>
<dbReference type="PANTHER" id="PTHR31846">
    <property type="entry name" value="CRS1 / YHBY (CRM) DOMAIN-CONTAINING PROTEIN"/>
    <property type="match status" value="1"/>
</dbReference>
<feature type="compositionally biased region" description="Acidic residues" evidence="12">
    <location>
        <begin position="807"/>
        <end position="829"/>
    </location>
</feature>
<name>A0AAV8SN35_9ROSI</name>
<protein>
    <recommendedName>
        <fullName evidence="13">CRM domain-containing protein</fullName>
    </recommendedName>
</protein>
<evidence type="ECO:0000259" key="13">
    <source>
        <dbReference type="PROSITE" id="PS51295"/>
    </source>
</evidence>
<evidence type="ECO:0000256" key="4">
    <source>
        <dbReference type="ARBA" id="ARBA00022664"/>
    </source>
</evidence>
<dbReference type="SUPFAM" id="SSF75471">
    <property type="entry name" value="YhbY-like"/>
    <property type="match status" value="3"/>
</dbReference>
<evidence type="ECO:0000256" key="11">
    <source>
        <dbReference type="SAM" id="Coils"/>
    </source>
</evidence>
<dbReference type="Gene3D" id="3.30.110.60">
    <property type="entry name" value="YhbY-like"/>
    <property type="match status" value="3"/>
</dbReference>
<evidence type="ECO:0000256" key="8">
    <source>
        <dbReference type="ARBA" id="ARBA00023187"/>
    </source>
</evidence>
<evidence type="ECO:0000256" key="10">
    <source>
        <dbReference type="PROSITE-ProRule" id="PRU00626"/>
    </source>
</evidence>
<evidence type="ECO:0000256" key="2">
    <source>
        <dbReference type="ARBA" id="ARBA00022528"/>
    </source>
</evidence>
<feature type="region of interest" description="Disordered" evidence="12">
    <location>
        <begin position="59"/>
        <end position="106"/>
    </location>
</feature>
<accession>A0AAV8SN35</accession>
<feature type="domain" description="CRM" evidence="13">
    <location>
        <begin position="629"/>
        <end position="729"/>
    </location>
</feature>
<evidence type="ECO:0000256" key="1">
    <source>
        <dbReference type="ARBA" id="ARBA00004229"/>
    </source>
</evidence>
<evidence type="ECO:0000313" key="15">
    <source>
        <dbReference type="Proteomes" id="UP001159364"/>
    </source>
</evidence>
<feature type="coiled-coil region" evidence="11">
    <location>
        <begin position="513"/>
        <end position="540"/>
    </location>
</feature>
<keyword evidence="4" id="KW-0507">mRNA processing</keyword>
<dbReference type="AlphaFoldDB" id="A0AAV8SN35"/>
<dbReference type="FunFam" id="3.30.110.60:FF:000003">
    <property type="entry name" value="CRM-domain containing factor CFM3B, chloroplastic"/>
    <property type="match status" value="1"/>
</dbReference>
<dbReference type="FunFam" id="3.30.110.60:FF:000002">
    <property type="entry name" value="CRS2-associated factor 1, chloroplastic"/>
    <property type="match status" value="2"/>
</dbReference>
<keyword evidence="6 10" id="KW-0694">RNA-binding</keyword>
<dbReference type="GO" id="GO:0006397">
    <property type="term" value="P:mRNA processing"/>
    <property type="evidence" value="ECO:0007669"/>
    <property type="project" value="UniProtKB-KW"/>
</dbReference>
<organism evidence="14 15">
    <name type="scientific">Erythroxylum novogranatense</name>
    <dbReference type="NCBI Taxonomy" id="1862640"/>
    <lineage>
        <taxon>Eukaryota</taxon>
        <taxon>Viridiplantae</taxon>
        <taxon>Streptophyta</taxon>
        <taxon>Embryophyta</taxon>
        <taxon>Tracheophyta</taxon>
        <taxon>Spermatophyta</taxon>
        <taxon>Magnoliopsida</taxon>
        <taxon>eudicotyledons</taxon>
        <taxon>Gunneridae</taxon>
        <taxon>Pentapetalae</taxon>
        <taxon>rosids</taxon>
        <taxon>fabids</taxon>
        <taxon>Malpighiales</taxon>
        <taxon>Erythroxylaceae</taxon>
        <taxon>Erythroxylum</taxon>
    </lineage>
</organism>
<dbReference type="PANTHER" id="PTHR31846:SF4">
    <property type="entry name" value="CRS1 _ YHBY (CRM) DOMAIN-CONTAINING PROTEIN"/>
    <property type="match status" value="1"/>
</dbReference>
<evidence type="ECO:0000256" key="5">
    <source>
        <dbReference type="ARBA" id="ARBA00022737"/>
    </source>
</evidence>
<evidence type="ECO:0000256" key="12">
    <source>
        <dbReference type="SAM" id="MobiDB-lite"/>
    </source>
</evidence>
<feature type="region of interest" description="Disordered" evidence="12">
    <location>
        <begin position="792"/>
        <end position="859"/>
    </location>
</feature>
<proteinExistence type="predicted"/>
<dbReference type="GO" id="GO:1990904">
    <property type="term" value="C:ribonucleoprotein complex"/>
    <property type="evidence" value="ECO:0007669"/>
    <property type="project" value="UniProtKB-KW"/>
</dbReference>
<keyword evidence="2" id="KW-0150">Chloroplast</keyword>
<comment type="subcellular location">
    <subcellularLocation>
        <location evidence="1">Plastid</location>
        <location evidence="1">Chloroplast</location>
    </subcellularLocation>
</comment>
<dbReference type="GO" id="GO:0000373">
    <property type="term" value="P:Group II intron splicing"/>
    <property type="evidence" value="ECO:0007669"/>
    <property type="project" value="UniProtKB-ARBA"/>
</dbReference>
<gene>
    <name evidence="14" type="ORF">K2173_026403</name>
</gene>
<evidence type="ECO:0000256" key="6">
    <source>
        <dbReference type="ARBA" id="ARBA00022884"/>
    </source>
</evidence>
<keyword evidence="7" id="KW-0809">Transit peptide</keyword>
<feature type="compositionally biased region" description="Basic and acidic residues" evidence="12">
    <location>
        <begin position="849"/>
        <end position="859"/>
    </location>
</feature>
<keyword evidence="5" id="KW-0677">Repeat</keyword>
<comment type="caution">
    <text evidence="14">The sequence shown here is derived from an EMBL/GenBank/DDBJ whole genome shotgun (WGS) entry which is preliminary data.</text>
</comment>
<dbReference type="GO" id="GO:0003729">
    <property type="term" value="F:mRNA binding"/>
    <property type="evidence" value="ECO:0007669"/>
    <property type="project" value="InterPro"/>
</dbReference>